<evidence type="ECO:0000313" key="2">
    <source>
        <dbReference type="EMBL" id="THH04411.1"/>
    </source>
</evidence>
<feature type="compositionally biased region" description="Basic and acidic residues" evidence="1">
    <location>
        <begin position="9"/>
        <end position="23"/>
    </location>
</feature>
<feature type="compositionally biased region" description="Basic and acidic residues" evidence="1">
    <location>
        <begin position="368"/>
        <end position="379"/>
    </location>
</feature>
<evidence type="ECO:0000313" key="3">
    <source>
        <dbReference type="Proteomes" id="UP000310158"/>
    </source>
</evidence>
<comment type="caution">
    <text evidence="2">The sequence shown here is derived from an EMBL/GenBank/DDBJ whole genome shotgun (WGS) entry which is preliminary data.</text>
</comment>
<organism evidence="2 3">
    <name type="scientific">Bondarzewia mesenterica</name>
    <dbReference type="NCBI Taxonomy" id="1095465"/>
    <lineage>
        <taxon>Eukaryota</taxon>
        <taxon>Fungi</taxon>
        <taxon>Dikarya</taxon>
        <taxon>Basidiomycota</taxon>
        <taxon>Agaricomycotina</taxon>
        <taxon>Agaricomycetes</taxon>
        <taxon>Russulales</taxon>
        <taxon>Bondarzewiaceae</taxon>
        <taxon>Bondarzewia</taxon>
    </lineage>
</organism>
<feature type="region of interest" description="Disordered" evidence="1">
    <location>
        <begin position="1"/>
        <end position="23"/>
    </location>
</feature>
<dbReference type="EMBL" id="SGPL01001165">
    <property type="protein sequence ID" value="THH04411.1"/>
    <property type="molecule type" value="Genomic_DNA"/>
</dbReference>
<name>A0A4S4L0Y2_9AGAM</name>
<evidence type="ECO:0000256" key="1">
    <source>
        <dbReference type="SAM" id="MobiDB-lite"/>
    </source>
</evidence>
<accession>A0A4S4L0Y2</accession>
<feature type="region of interest" description="Disordered" evidence="1">
    <location>
        <begin position="368"/>
        <end position="410"/>
    </location>
</feature>
<sequence>MDYVASEPCDNRLLKEKGSLDGDAVAEARETGQGDNMEIDGEESGLARIAASEQRRGPPQLEQGEPMEIDAEPCILPKTCADATQIRALVELSAKTVNRRPGENRAAKRQIEGSRCISQLLIVAAHVQKMCITQQVNMIYGNPGTLVDCGRCSSCIPDQVPEARPSVSKPTAAAVSSENHELVVREGDKTPRYLRLTRNDIKNVASELRVEAIRIRSVPPIHPDALMLRASCFLSDDEIDAITRDFHLVTSFDVLKVRLMSWRYWDTSGAALWDAVEKISHKMHEELTERHCLANARKRATAQEKRDVVRREKEIEEEERVHEYLVAHGLGLVKKIKLVVLPPEPAISEVSNSGGPVLPNQRMNLKRKAQDELRVEDNSQHASSFERQTRKKSVVTMAARSEKENQWPLL</sequence>
<gene>
    <name evidence="2" type="ORF">EW146_g10187</name>
</gene>
<feature type="compositionally biased region" description="Basic and acidic residues" evidence="1">
    <location>
        <begin position="400"/>
        <end position="410"/>
    </location>
</feature>
<proteinExistence type="predicted"/>
<dbReference type="OrthoDB" id="3269685at2759"/>
<dbReference type="Proteomes" id="UP000310158">
    <property type="component" value="Unassembled WGS sequence"/>
</dbReference>
<reference evidence="2 3" key="1">
    <citation type="submission" date="2019-02" db="EMBL/GenBank/DDBJ databases">
        <title>Genome sequencing of the rare red list fungi Bondarzewia mesenterica.</title>
        <authorList>
            <person name="Buettner E."/>
            <person name="Kellner H."/>
        </authorList>
    </citation>
    <scope>NUCLEOTIDE SEQUENCE [LARGE SCALE GENOMIC DNA]</scope>
    <source>
        <strain evidence="2 3">DSM 108281</strain>
    </source>
</reference>
<dbReference type="AlphaFoldDB" id="A0A4S4L0Y2"/>
<feature type="region of interest" description="Disordered" evidence="1">
    <location>
        <begin position="28"/>
        <end position="47"/>
    </location>
</feature>
<protein>
    <submittedName>
        <fullName evidence="2">Uncharacterized protein</fullName>
    </submittedName>
</protein>
<keyword evidence="3" id="KW-1185">Reference proteome</keyword>